<proteinExistence type="predicted"/>
<accession>A0A7T7MA47</accession>
<dbReference type="SMART" id="SM00240">
    <property type="entry name" value="FHA"/>
    <property type="match status" value="1"/>
</dbReference>
<dbReference type="EMBL" id="CP066802">
    <property type="protein sequence ID" value="QQM67715.1"/>
    <property type="molecule type" value="Genomic_DNA"/>
</dbReference>
<dbReference type="Proteomes" id="UP000595895">
    <property type="component" value="Chromosome"/>
</dbReference>
<feature type="region of interest" description="Disordered" evidence="2">
    <location>
        <begin position="356"/>
        <end position="376"/>
    </location>
</feature>
<dbReference type="KEGG" id="awe:JG540_02205"/>
<protein>
    <submittedName>
        <fullName evidence="4">FHA domain-containing protein</fullName>
    </submittedName>
</protein>
<evidence type="ECO:0000259" key="3">
    <source>
        <dbReference type="PROSITE" id="PS50006"/>
    </source>
</evidence>
<gene>
    <name evidence="4" type="ORF">JG540_02205</name>
</gene>
<dbReference type="InterPro" id="IPR008984">
    <property type="entry name" value="SMAD_FHA_dom_sf"/>
</dbReference>
<dbReference type="RefSeq" id="WP_200276639.1">
    <property type="nucleotide sequence ID" value="NZ_CP066802.1"/>
</dbReference>
<name>A0A7T7MA47_9ACTO</name>
<evidence type="ECO:0000313" key="5">
    <source>
        <dbReference type="Proteomes" id="UP000595895"/>
    </source>
</evidence>
<dbReference type="AlphaFoldDB" id="A0A7T7MA47"/>
<keyword evidence="5" id="KW-1185">Reference proteome</keyword>
<dbReference type="CDD" id="cd00060">
    <property type="entry name" value="FHA"/>
    <property type="match status" value="1"/>
</dbReference>
<organism evidence="4 5">
    <name type="scientific">Actinomyces weissii</name>
    <dbReference type="NCBI Taxonomy" id="675090"/>
    <lineage>
        <taxon>Bacteria</taxon>
        <taxon>Bacillati</taxon>
        <taxon>Actinomycetota</taxon>
        <taxon>Actinomycetes</taxon>
        <taxon>Actinomycetales</taxon>
        <taxon>Actinomycetaceae</taxon>
        <taxon>Actinomyces</taxon>
    </lineage>
</organism>
<dbReference type="InterPro" id="IPR000253">
    <property type="entry name" value="FHA_dom"/>
</dbReference>
<dbReference type="Pfam" id="PF00498">
    <property type="entry name" value="FHA"/>
    <property type="match status" value="1"/>
</dbReference>
<feature type="domain" description="FHA" evidence="3">
    <location>
        <begin position="435"/>
        <end position="491"/>
    </location>
</feature>
<dbReference type="Gene3D" id="2.60.200.20">
    <property type="match status" value="1"/>
</dbReference>
<dbReference type="SUPFAM" id="SSF49879">
    <property type="entry name" value="SMAD/FHA domain"/>
    <property type="match status" value="1"/>
</dbReference>
<feature type="compositionally biased region" description="Low complexity" evidence="2">
    <location>
        <begin position="362"/>
        <end position="374"/>
    </location>
</feature>
<evidence type="ECO:0000313" key="4">
    <source>
        <dbReference type="EMBL" id="QQM67715.1"/>
    </source>
</evidence>
<reference evidence="4 5" key="1">
    <citation type="submission" date="2020-12" db="EMBL/GenBank/DDBJ databases">
        <authorList>
            <person name="Zhou J."/>
        </authorList>
    </citation>
    <scope>NUCLEOTIDE SEQUENCE [LARGE SCALE GENOMIC DNA]</scope>
    <source>
        <strain evidence="4 5">CCUG 61299</strain>
    </source>
</reference>
<evidence type="ECO:0000256" key="1">
    <source>
        <dbReference type="ARBA" id="ARBA00022553"/>
    </source>
</evidence>
<keyword evidence="1" id="KW-0597">Phosphoprotein</keyword>
<evidence type="ECO:0000256" key="2">
    <source>
        <dbReference type="SAM" id="MobiDB-lite"/>
    </source>
</evidence>
<dbReference type="PROSITE" id="PS50006">
    <property type="entry name" value="FHA_DOMAIN"/>
    <property type="match status" value="1"/>
</dbReference>
<feature type="region of interest" description="Disordered" evidence="2">
    <location>
        <begin position="193"/>
        <end position="216"/>
    </location>
</feature>
<sequence length="530" mass="54699">MSRTSWWTGQVPVAVSATGALALDGDGSLLERLWAELERGVDVAEVLRVLVLAYDGSLLNLPDFLLVTAQEEGLRAVARGRFRLLDAAGAVLLHAPDPVAWEEVRVPAGTEVVMELEGGEPVGPGWLLQSGVVPASSLRLQGFSAAGAQPRISGQVEQPLPASSVPAEPVPVAPGTGLPGPAVLEVPEPAAGKPCQVFPAPQDPSEPGVETQPYEEPVYPDEPAVAGSPASAATLGMDHLDLVGEAESAPAEHPLEEPSVYAHHYGDHTMAVSLAEAAIAKPAEEPGLVTSVPKAGQPTTVDPADPVGSPSGAVADALPVTYSPEDPRPEPVSIPPEVVPGWMHDGHTVQVPVRRGARRGAHAASPAEAAQPAGPDREGTVLAVMCPAQHPNAVTALACRVCGAPVGGPSVHVPRPVLGRLRTSSQEEVVLHSDVVIGRAPQAAPLPNGTMPQLLAVACPDKSVSKTHCAVRVEGWDLLVEDLGSTNGTFLLRRGEAPRRVTRGAPEPLQAGDVLNLADSVTIAVEAYGV</sequence>